<evidence type="ECO:0000256" key="2">
    <source>
        <dbReference type="ARBA" id="ARBA00022475"/>
    </source>
</evidence>
<dbReference type="InterPro" id="IPR052192">
    <property type="entry name" value="Insect_Ionotropic_Sensory_Rcpt"/>
</dbReference>
<keyword evidence="2" id="KW-1003">Cell membrane</keyword>
<dbReference type="PANTHER" id="PTHR42643">
    <property type="entry name" value="IONOTROPIC RECEPTOR 20A-RELATED"/>
    <property type="match status" value="1"/>
</dbReference>
<keyword evidence="10" id="KW-1185">Reference proteome</keyword>
<keyword evidence="4 8" id="KW-1133">Transmembrane helix</keyword>
<dbReference type="EMBL" id="CAXKWB010039989">
    <property type="protein sequence ID" value="CAL4154083.1"/>
    <property type="molecule type" value="Genomic_DNA"/>
</dbReference>
<dbReference type="Proteomes" id="UP001497623">
    <property type="component" value="Unassembled WGS sequence"/>
</dbReference>
<evidence type="ECO:0000256" key="8">
    <source>
        <dbReference type="SAM" id="Phobius"/>
    </source>
</evidence>
<feature type="non-terminal residue" evidence="9">
    <location>
        <position position="1"/>
    </location>
</feature>
<evidence type="ECO:0000256" key="3">
    <source>
        <dbReference type="ARBA" id="ARBA00022692"/>
    </source>
</evidence>
<proteinExistence type="predicted"/>
<organism evidence="9 10">
    <name type="scientific">Meganyctiphanes norvegica</name>
    <name type="common">Northern krill</name>
    <name type="synonym">Thysanopoda norvegica</name>
    <dbReference type="NCBI Taxonomy" id="48144"/>
    <lineage>
        <taxon>Eukaryota</taxon>
        <taxon>Metazoa</taxon>
        <taxon>Ecdysozoa</taxon>
        <taxon>Arthropoda</taxon>
        <taxon>Crustacea</taxon>
        <taxon>Multicrustacea</taxon>
        <taxon>Malacostraca</taxon>
        <taxon>Eumalacostraca</taxon>
        <taxon>Eucarida</taxon>
        <taxon>Euphausiacea</taxon>
        <taxon>Euphausiidae</taxon>
        <taxon>Meganyctiphanes</taxon>
    </lineage>
</organism>
<evidence type="ECO:0000256" key="7">
    <source>
        <dbReference type="ARBA" id="ARBA00023180"/>
    </source>
</evidence>
<evidence type="ECO:0000313" key="9">
    <source>
        <dbReference type="EMBL" id="CAL4154083.1"/>
    </source>
</evidence>
<keyword evidence="5 8" id="KW-0472">Membrane</keyword>
<dbReference type="Gene3D" id="1.10.287.70">
    <property type="match status" value="1"/>
</dbReference>
<dbReference type="GO" id="GO:0005886">
    <property type="term" value="C:plasma membrane"/>
    <property type="evidence" value="ECO:0007669"/>
    <property type="project" value="UniProtKB-SubCell"/>
</dbReference>
<feature type="transmembrane region" description="Helical" evidence="8">
    <location>
        <begin position="21"/>
        <end position="47"/>
    </location>
</feature>
<evidence type="ECO:0000256" key="6">
    <source>
        <dbReference type="ARBA" id="ARBA00023170"/>
    </source>
</evidence>
<evidence type="ECO:0000256" key="5">
    <source>
        <dbReference type="ARBA" id="ARBA00023136"/>
    </source>
</evidence>
<sequence length="127" mass="14324">IRVVFMQGVDIPIYWLHRVLFYLWILFWFIVYVLYSGGLIASLSLPAFEPAVQSLSDLLDASREGKIYPLLIQGTATITLLRNAKSGVYKNLWEVADLENNFASNREDGFNKCPPFACGRSCGQVDS</sequence>
<evidence type="ECO:0000256" key="1">
    <source>
        <dbReference type="ARBA" id="ARBA00004651"/>
    </source>
</evidence>
<comment type="subcellular location">
    <subcellularLocation>
        <location evidence="1">Cell membrane</location>
        <topology evidence="1">Multi-pass membrane protein</topology>
    </subcellularLocation>
</comment>
<keyword evidence="7" id="KW-0325">Glycoprotein</keyword>
<comment type="caution">
    <text evidence="9">The sequence shown here is derived from an EMBL/GenBank/DDBJ whole genome shotgun (WGS) entry which is preliminary data.</text>
</comment>
<dbReference type="AlphaFoldDB" id="A0AAV2S2F1"/>
<evidence type="ECO:0000313" key="10">
    <source>
        <dbReference type="Proteomes" id="UP001497623"/>
    </source>
</evidence>
<keyword evidence="6" id="KW-0675">Receptor</keyword>
<keyword evidence="3 8" id="KW-0812">Transmembrane</keyword>
<accession>A0AAV2S2F1</accession>
<protein>
    <submittedName>
        <fullName evidence="9">Uncharacterized protein</fullName>
    </submittedName>
</protein>
<name>A0AAV2S2F1_MEGNR</name>
<reference evidence="9 10" key="1">
    <citation type="submission" date="2024-05" db="EMBL/GenBank/DDBJ databases">
        <authorList>
            <person name="Wallberg A."/>
        </authorList>
    </citation>
    <scope>NUCLEOTIDE SEQUENCE [LARGE SCALE GENOMIC DNA]</scope>
</reference>
<gene>
    <name evidence="9" type="ORF">MNOR_LOCUS31275</name>
</gene>
<evidence type="ECO:0000256" key="4">
    <source>
        <dbReference type="ARBA" id="ARBA00022989"/>
    </source>
</evidence>
<dbReference type="PANTHER" id="PTHR42643:SF24">
    <property type="entry name" value="IONOTROPIC RECEPTOR 60A"/>
    <property type="match status" value="1"/>
</dbReference>